<name>A0A914NZE6_MELIC</name>
<reference evidence="2" key="1">
    <citation type="submission" date="2022-11" db="UniProtKB">
        <authorList>
            <consortium name="WormBaseParasite"/>
        </authorList>
    </citation>
    <scope>IDENTIFICATION</scope>
</reference>
<dbReference type="WBParaSite" id="Minc3s09602g43366">
    <property type="protein sequence ID" value="Minc3s09602g43366"/>
    <property type="gene ID" value="Minc3s09602g43366"/>
</dbReference>
<protein>
    <submittedName>
        <fullName evidence="2">Uncharacterized protein</fullName>
    </submittedName>
</protein>
<accession>A0A914NZE6</accession>
<dbReference type="Proteomes" id="UP000887563">
    <property type="component" value="Unplaced"/>
</dbReference>
<sequence length="90" mass="10396">MMFKLAEALGRLALAGREMTRLAGFTSRVDMLLNVLNDLENGKYQRTMILDMNNTNQTRQGNSGEINGKLMDYYFLPLHHFLLLQLMKMI</sequence>
<evidence type="ECO:0000313" key="1">
    <source>
        <dbReference type="Proteomes" id="UP000887563"/>
    </source>
</evidence>
<keyword evidence="1" id="KW-1185">Reference proteome</keyword>
<proteinExistence type="predicted"/>
<dbReference type="AlphaFoldDB" id="A0A914NZE6"/>
<evidence type="ECO:0000313" key="2">
    <source>
        <dbReference type="WBParaSite" id="Minc3s09602g43366"/>
    </source>
</evidence>
<organism evidence="1 2">
    <name type="scientific">Meloidogyne incognita</name>
    <name type="common">Southern root-knot nematode worm</name>
    <name type="synonym">Oxyuris incognita</name>
    <dbReference type="NCBI Taxonomy" id="6306"/>
    <lineage>
        <taxon>Eukaryota</taxon>
        <taxon>Metazoa</taxon>
        <taxon>Ecdysozoa</taxon>
        <taxon>Nematoda</taxon>
        <taxon>Chromadorea</taxon>
        <taxon>Rhabditida</taxon>
        <taxon>Tylenchina</taxon>
        <taxon>Tylenchomorpha</taxon>
        <taxon>Tylenchoidea</taxon>
        <taxon>Meloidogynidae</taxon>
        <taxon>Meloidogyninae</taxon>
        <taxon>Meloidogyne</taxon>
        <taxon>Meloidogyne incognita group</taxon>
    </lineage>
</organism>